<evidence type="ECO:0000256" key="4">
    <source>
        <dbReference type="ARBA" id="ARBA00022679"/>
    </source>
</evidence>
<proteinExistence type="predicted"/>
<keyword evidence="6" id="KW-0902">Two-component regulatory system</keyword>
<evidence type="ECO:0000256" key="3">
    <source>
        <dbReference type="ARBA" id="ARBA00022553"/>
    </source>
</evidence>
<evidence type="ECO:0000256" key="1">
    <source>
        <dbReference type="ARBA" id="ARBA00000085"/>
    </source>
</evidence>
<dbReference type="InterPro" id="IPR003661">
    <property type="entry name" value="HisK_dim/P_dom"/>
</dbReference>
<keyword evidence="4" id="KW-0808">Transferase</keyword>
<dbReference type="InterPro" id="IPR005467">
    <property type="entry name" value="His_kinase_dom"/>
</dbReference>
<comment type="caution">
    <text evidence="8">The sequence shown here is derived from an EMBL/GenBank/DDBJ whole genome shotgun (WGS) entry which is preliminary data.</text>
</comment>
<evidence type="ECO:0000259" key="7">
    <source>
        <dbReference type="PROSITE" id="PS50109"/>
    </source>
</evidence>
<keyword evidence="3" id="KW-0597">Phosphoprotein</keyword>
<feature type="domain" description="Histidine kinase" evidence="7">
    <location>
        <begin position="243"/>
        <end position="459"/>
    </location>
</feature>
<dbReference type="CDD" id="cd00075">
    <property type="entry name" value="HATPase"/>
    <property type="match status" value="1"/>
</dbReference>
<dbReference type="InterPro" id="IPR036097">
    <property type="entry name" value="HisK_dim/P_sf"/>
</dbReference>
<reference evidence="9" key="1">
    <citation type="submission" date="2020-01" db="EMBL/GenBank/DDBJ databases">
        <title>Sphingomonas sp. strain CSW-10.</title>
        <authorList>
            <person name="Chen W.-M."/>
        </authorList>
    </citation>
    <scope>NUCLEOTIDE SEQUENCE [LARGE SCALE GENOMIC DNA]</scope>
    <source>
        <strain evidence="9">FSY-8</strain>
    </source>
</reference>
<dbReference type="PRINTS" id="PR00344">
    <property type="entry name" value="BCTRLSENSOR"/>
</dbReference>
<dbReference type="Pfam" id="PF02518">
    <property type="entry name" value="HATPase_c"/>
    <property type="match status" value="1"/>
</dbReference>
<comment type="catalytic activity">
    <reaction evidence="1">
        <text>ATP + protein L-histidine = ADP + protein N-phospho-L-histidine.</text>
        <dbReference type="EC" id="2.7.13.3"/>
    </reaction>
</comment>
<evidence type="ECO:0000256" key="5">
    <source>
        <dbReference type="ARBA" id="ARBA00022777"/>
    </source>
</evidence>
<accession>A0ABW9XC95</accession>
<dbReference type="SUPFAM" id="SSF55874">
    <property type="entry name" value="ATPase domain of HSP90 chaperone/DNA topoisomerase II/histidine kinase"/>
    <property type="match status" value="1"/>
</dbReference>
<dbReference type="SUPFAM" id="SSF47384">
    <property type="entry name" value="Homodimeric domain of signal transducing histidine kinase"/>
    <property type="match status" value="1"/>
</dbReference>
<gene>
    <name evidence="8" type="ORF">GTZ99_06055</name>
</gene>
<dbReference type="PANTHER" id="PTHR43711:SF26">
    <property type="entry name" value="SENSOR HISTIDINE KINASE RCSC"/>
    <property type="match status" value="1"/>
</dbReference>
<evidence type="ECO:0000256" key="2">
    <source>
        <dbReference type="ARBA" id="ARBA00012438"/>
    </source>
</evidence>
<evidence type="ECO:0000313" key="8">
    <source>
        <dbReference type="EMBL" id="NBC36120.1"/>
    </source>
</evidence>
<dbReference type="EMBL" id="JAAAPO010000002">
    <property type="protein sequence ID" value="NBC36120.1"/>
    <property type="molecule type" value="Genomic_DNA"/>
</dbReference>
<name>A0ABW9XC95_9SPHN</name>
<dbReference type="Gene3D" id="3.30.565.10">
    <property type="entry name" value="Histidine kinase-like ATPase, C-terminal domain"/>
    <property type="match status" value="1"/>
</dbReference>
<evidence type="ECO:0000256" key="6">
    <source>
        <dbReference type="ARBA" id="ARBA00023012"/>
    </source>
</evidence>
<dbReference type="SMART" id="SM00387">
    <property type="entry name" value="HATPase_c"/>
    <property type="match status" value="1"/>
</dbReference>
<sequence length="460" mass="48520">MTQVERIAITARSDAADHLVSADEPLASLQLRCGGVIPGAIAVPELREVVAKARGFGLKMARPILAQDGTDTIRAWIEVTPQADAQGGCLIALRNWQATPLPPEPADLASRRRMEIDRALAELTARLDAAQGVLTVDADAPDLAECAAAMRAGIGRHWTQFVTLKDLSHRAPLHWRLLDGVELTVPGSVRVWRATLVPQSGGDGGIAGFELCLNSDSPMAVELVPVVQVVAQPVAAPPVIGRELAPVLRQPIARIIANAETIRTRLAGPLAAEYAAYAGDIATAGQHLMGLVEDLADIEVIEGAGFAPAADRIDLADVARRAAGILSVRAREKGITIAAPGEETHLPAVGEFRRVLQILLNLIGNAIRYSPENSVISLILTRTPHLARIAVADQGPGIPPGDALRVFDKFERLGRSGDGGSGLGLYISRRLARAMGGELSVDAASKIGARFVLDLPADQG</sequence>
<dbReference type="RefSeq" id="WP_161717368.1">
    <property type="nucleotide sequence ID" value="NZ_JAAAPO010000002.1"/>
</dbReference>
<dbReference type="PANTHER" id="PTHR43711">
    <property type="entry name" value="TWO-COMPONENT HISTIDINE KINASE"/>
    <property type="match status" value="1"/>
</dbReference>
<dbReference type="Proteomes" id="UP000753724">
    <property type="component" value="Unassembled WGS sequence"/>
</dbReference>
<keyword evidence="5 8" id="KW-0418">Kinase</keyword>
<dbReference type="InterPro" id="IPR036890">
    <property type="entry name" value="HATPase_C_sf"/>
</dbReference>
<dbReference type="PROSITE" id="PS50109">
    <property type="entry name" value="HIS_KIN"/>
    <property type="match status" value="1"/>
</dbReference>
<evidence type="ECO:0000313" key="9">
    <source>
        <dbReference type="Proteomes" id="UP000753724"/>
    </source>
</evidence>
<dbReference type="EC" id="2.7.13.3" evidence="2"/>
<dbReference type="CDD" id="cd00082">
    <property type="entry name" value="HisKA"/>
    <property type="match status" value="1"/>
</dbReference>
<dbReference type="InterPro" id="IPR003594">
    <property type="entry name" value="HATPase_dom"/>
</dbReference>
<keyword evidence="9" id="KW-1185">Reference proteome</keyword>
<dbReference type="InterPro" id="IPR050736">
    <property type="entry name" value="Sensor_HK_Regulatory"/>
</dbReference>
<dbReference type="GO" id="GO:0016301">
    <property type="term" value="F:kinase activity"/>
    <property type="evidence" value="ECO:0007669"/>
    <property type="project" value="UniProtKB-KW"/>
</dbReference>
<organism evidence="8 9">
    <name type="scientific">Novosphingobium ovatum</name>
    <dbReference type="NCBI Taxonomy" id="1908523"/>
    <lineage>
        <taxon>Bacteria</taxon>
        <taxon>Pseudomonadati</taxon>
        <taxon>Pseudomonadota</taxon>
        <taxon>Alphaproteobacteria</taxon>
        <taxon>Sphingomonadales</taxon>
        <taxon>Sphingomonadaceae</taxon>
        <taxon>Novosphingobium</taxon>
    </lineage>
</organism>
<dbReference type="InterPro" id="IPR004358">
    <property type="entry name" value="Sig_transdc_His_kin-like_C"/>
</dbReference>
<protein>
    <recommendedName>
        <fullName evidence="2">histidine kinase</fullName>
        <ecNumber evidence="2">2.7.13.3</ecNumber>
    </recommendedName>
</protein>